<dbReference type="GO" id="GO:0016740">
    <property type="term" value="F:transferase activity"/>
    <property type="evidence" value="ECO:0007669"/>
    <property type="project" value="UniProtKB-KW"/>
</dbReference>
<dbReference type="eggNOG" id="COG3034">
    <property type="taxonomic scope" value="Bacteria"/>
</dbReference>
<comment type="pathway">
    <text evidence="1 7">Cell wall biogenesis; peptidoglycan biosynthesis.</text>
</comment>
<name>Q01R10_SOLUE</name>
<dbReference type="KEGG" id="sus:Acid_6997"/>
<proteinExistence type="inferred from homology"/>
<organism evidence="9">
    <name type="scientific">Solibacter usitatus (strain Ellin6076)</name>
    <dbReference type="NCBI Taxonomy" id="234267"/>
    <lineage>
        <taxon>Bacteria</taxon>
        <taxon>Pseudomonadati</taxon>
        <taxon>Acidobacteriota</taxon>
        <taxon>Terriglobia</taxon>
        <taxon>Bryobacterales</taxon>
        <taxon>Solibacteraceae</taxon>
        <taxon>Candidatus Solibacter</taxon>
    </lineage>
</organism>
<gene>
    <name evidence="9" type="ordered locus">Acid_6997</name>
</gene>
<evidence type="ECO:0000256" key="7">
    <source>
        <dbReference type="PROSITE-ProRule" id="PRU01373"/>
    </source>
</evidence>
<dbReference type="Gene3D" id="2.40.440.10">
    <property type="entry name" value="L,D-transpeptidase catalytic domain-like"/>
    <property type="match status" value="1"/>
</dbReference>
<comment type="similarity">
    <text evidence="2">Belongs to the YkuD family.</text>
</comment>
<keyword evidence="5 7" id="KW-0573">Peptidoglycan synthesis</keyword>
<evidence type="ECO:0000256" key="3">
    <source>
        <dbReference type="ARBA" id="ARBA00022679"/>
    </source>
</evidence>
<dbReference type="PANTHER" id="PTHR36699:SF1">
    <property type="entry name" value="L,D-TRANSPEPTIDASE YAFK-RELATED"/>
    <property type="match status" value="1"/>
</dbReference>
<dbReference type="STRING" id="234267.Acid_6997"/>
<dbReference type="GO" id="GO:0009252">
    <property type="term" value="P:peptidoglycan biosynthetic process"/>
    <property type="evidence" value="ECO:0007669"/>
    <property type="project" value="UniProtKB-UniPathway"/>
</dbReference>
<dbReference type="UniPathway" id="UPA00219"/>
<dbReference type="MEROPS" id="C82.A01"/>
<dbReference type="GO" id="GO:0071555">
    <property type="term" value="P:cell wall organization"/>
    <property type="evidence" value="ECO:0007669"/>
    <property type="project" value="UniProtKB-UniRule"/>
</dbReference>
<dbReference type="PROSITE" id="PS52029">
    <property type="entry name" value="LD_TPASE"/>
    <property type="match status" value="1"/>
</dbReference>
<dbReference type="CDD" id="cd16913">
    <property type="entry name" value="YkuD_like"/>
    <property type="match status" value="1"/>
</dbReference>
<feature type="domain" description="L,D-TPase catalytic" evidence="8">
    <location>
        <begin position="9"/>
        <end position="139"/>
    </location>
</feature>
<feature type="active site" description="Proton donor/acceptor" evidence="7">
    <location>
        <position position="99"/>
    </location>
</feature>
<accession>Q01R10</accession>
<dbReference type="InterPro" id="IPR038063">
    <property type="entry name" value="Transpep_catalytic_dom"/>
</dbReference>
<evidence type="ECO:0000256" key="6">
    <source>
        <dbReference type="ARBA" id="ARBA00023316"/>
    </source>
</evidence>
<sequence length="140" mass="15755">MPCGVLRVNQIVVYKSRREMLLLRGESILRSYRIALGRDPIGHKFQEGDGRTPEGCYTIDRRNPKSKYHLSLHISYPEARDLDRAREAGVDPGGDIMIHGLKDGQPDPSDWTQGCIAVSNEEMDEIWSLVPDGTPIEILP</sequence>
<dbReference type="AlphaFoldDB" id="Q01R10"/>
<dbReference type="InParanoid" id="Q01R10"/>
<keyword evidence="4 7" id="KW-0133">Cell shape</keyword>
<dbReference type="Pfam" id="PF03734">
    <property type="entry name" value="YkuD"/>
    <property type="match status" value="1"/>
</dbReference>
<evidence type="ECO:0000256" key="5">
    <source>
        <dbReference type="ARBA" id="ARBA00022984"/>
    </source>
</evidence>
<feature type="active site" description="Nucleophile" evidence="7">
    <location>
        <position position="115"/>
    </location>
</feature>
<reference evidence="9" key="1">
    <citation type="submission" date="2006-10" db="EMBL/GenBank/DDBJ databases">
        <title>Complete sequence of Solibacter usitatus Ellin6076.</title>
        <authorList>
            <consortium name="US DOE Joint Genome Institute"/>
            <person name="Copeland A."/>
            <person name="Lucas S."/>
            <person name="Lapidus A."/>
            <person name="Barry K."/>
            <person name="Detter J.C."/>
            <person name="Glavina del Rio T."/>
            <person name="Hammon N."/>
            <person name="Israni S."/>
            <person name="Dalin E."/>
            <person name="Tice H."/>
            <person name="Pitluck S."/>
            <person name="Thompson L.S."/>
            <person name="Brettin T."/>
            <person name="Bruce D."/>
            <person name="Han C."/>
            <person name="Tapia R."/>
            <person name="Gilna P."/>
            <person name="Schmutz J."/>
            <person name="Larimer F."/>
            <person name="Land M."/>
            <person name="Hauser L."/>
            <person name="Kyrpides N."/>
            <person name="Mikhailova N."/>
            <person name="Janssen P.H."/>
            <person name="Kuske C.R."/>
            <person name="Richardson P."/>
        </authorList>
    </citation>
    <scope>NUCLEOTIDE SEQUENCE</scope>
    <source>
        <strain evidence="9">Ellin6076</strain>
    </source>
</reference>
<keyword evidence="6 7" id="KW-0961">Cell wall biogenesis/degradation</keyword>
<dbReference type="GO" id="GO:0008360">
    <property type="term" value="P:regulation of cell shape"/>
    <property type="evidence" value="ECO:0007669"/>
    <property type="project" value="UniProtKB-UniRule"/>
</dbReference>
<evidence type="ECO:0000259" key="8">
    <source>
        <dbReference type="PROSITE" id="PS52029"/>
    </source>
</evidence>
<dbReference type="PANTHER" id="PTHR36699">
    <property type="entry name" value="LD-TRANSPEPTIDASE"/>
    <property type="match status" value="1"/>
</dbReference>
<evidence type="ECO:0000256" key="4">
    <source>
        <dbReference type="ARBA" id="ARBA00022960"/>
    </source>
</evidence>
<dbReference type="EMBL" id="CP000473">
    <property type="protein sequence ID" value="ABJ87910.1"/>
    <property type="molecule type" value="Genomic_DNA"/>
</dbReference>
<dbReference type="OrthoDB" id="9809748at2"/>
<protein>
    <submittedName>
        <fullName evidence="9">ErfK/YbiS/YcfS/YnhG</fullName>
    </submittedName>
</protein>
<evidence type="ECO:0000313" key="9">
    <source>
        <dbReference type="EMBL" id="ABJ87910.1"/>
    </source>
</evidence>
<keyword evidence="3" id="KW-0808">Transferase</keyword>
<dbReference type="GO" id="GO:0004180">
    <property type="term" value="F:carboxypeptidase activity"/>
    <property type="evidence" value="ECO:0007669"/>
    <property type="project" value="UniProtKB-ARBA"/>
</dbReference>
<evidence type="ECO:0000256" key="2">
    <source>
        <dbReference type="ARBA" id="ARBA00005992"/>
    </source>
</evidence>
<evidence type="ECO:0000256" key="1">
    <source>
        <dbReference type="ARBA" id="ARBA00004752"/>
    </source>
</evidence>
<dbReference type="InterPro" id="IPR005490">
    <property type="entry name" value="LD_TPept_cat_dom"/>
</dbReference>
<dbReference type="SUPFAM" id="SSF141523">
    <property type="entry name" value="L,D-transpeptidase catalytic domain-like"/>
    <property type="match status" value="1"/>
</dbReference>
<dbReference type="HOGENOM" id="CLU_102842_0_1_0"/>